<dbReference type="EMBL" id="CP034593">
    <property type="protein sequence ID" value="AZQ76201.1"/>
    <property type="molecule type" value="Genomic_DNA"/>
</dbReference>
<keyword evidence="1" id="KW-0472">Membrane</keyword>
<protein>
    <submittedName>
        <fullName evidence="2">Uncharacterized protein</fullName>
    </submittedName>
</protein>
<evidence type="ECO:0000313" key="3">
    <source>
        <dbReference type="Proteomes" id="UP000280344"/>
    </source>
</evidence>
<dbReference type="Proteomes" id="UP000280344">
    <property type="component" value="Chromosome"/>
</dbReference>
<dbReference type="OrthoDB" id="3268787at2"/>
<name>A0A3Q9G5N5_9ACTO</name>
<dbReference type="KEGG" id="flh:EJ997_01500"/>
<feature type="transmembrane region" description="Helical" evidence="1">
    <location>
        <begin position="73"/>
        <end position="94"/>
    </location>
</feature>
<dbReference type="AlphaFoldDB" id="A0A3Q9G5N5"/>
<gene>
    <name evidence="2" type="ORF">EJ997_01500</name>
</gene>
<sequence length="96" mass="10248">MSALLVTKPETTGLRPIDLPRLRPVSNRTPIDVPQMAAPEAPARKARLSVVAEQHEIAPDAVVYPGLQRLVGVLKASALVATSVALAFGLQLWLSM</sequence>
<reference evidence="2 3" key="1">
    <citation type="submission" date="2018-12" db="EMBL/GenBank/DDBJ databases">
        <title>Complete genome sequence of Flaviflexus sp. H23T48.</title>
        <authorList>
            <person name="Bae J.-W."/>
            <person name="Lee J.-Y."/>
        </authorList>
    </citation>
    <scope>NUCLEOTIDE SEQUENCE [LARGE SCALE GENOMIC DNA]</scope>
    <source>
        <strain evidence="2 3">H23T48</strain>
    </source>
</reference>
<proteinExistence type="predicted"/>
<evidence type="ECO:0000256" key="1">
    <source>
        <dbReference type="SAM" id="Phobius"/>
    </source>
</evidence>
<accession>A0A3Q9G5N5</accession>
<keyword evidence="3" id="KW-1185">Reference proteome</keyword>
<keyword evidence="1" id="KW-0812">Transmembrane</keyword>
<evidence type="ECO:0000313" key="2">
    <source>
        <dbReference type="EMBL" id="AZQ76201.1"/>
    </source>
</evidence>
<organism evidence="2 3">
    <name type="scientific">Flaviflexus ciconiae</name>
    <dbReference type="NCBI Taxonomy" id="2496867"/>
    <lineage>
        <taxon>Bacteria</taxon>
        <taxon>Bacillati</taxon>
        <taxon>Actinomycetota</taxon>
        <taxon>Actinomycetes</taxon>
        <taxon>Actinomycetales</taxon>
        <taxon>Actinomycetaceae</taxon>
        <taxon>Flaviflexus</taxon>
    </lineage>
</organism>
<dbReference type="RefSeq" id="WP_126703010.1">
    <property type="nucleotide sequence ID" value="NZ_CP034593.1"/>
</dbReference>
<keyword evidence="1" id="KW-1133">Transmembrane helix</keyword>